<protein>
    <submittedName>
        <fullName evidence="1">Uncharacterized protein</fullName>
    </submittedName>
</protein>
<reference evidence="2" key="1">
    <citation type="journal article" date="2017" name="Genome Biol.">
        <title>Comparative genomics reveals high biological diversity and specific adaptations in the industrially and medically important fungal genus Aspergillus.</title>
        <authorList>
            <person name="de Vries R.P."/>
            <person name="Riley R."/>
            <person name="Wiebenga A."/>
            <person name="Aguilar-Osorio G."/>
            <person name="Amillis S."/>
            <person name="Uchima C.A."/>
            <person name="Anderluh G."/>
            <person name="Asadollahi M."/>
            <person name="Askin M."/>
            <person name="Barry K."/>
            <person name="Battaglia E."/>
            <person name="Bayram O."/>
            <person name="Benocci T."/>
            <person name="Braus-Stromeyer S.A."/>
            <person name="Caldana C."/>
            <person name="Canovas D."/>
            <person name="Cerqueira G.C."/>
            <person name="Chen F."/>
            <person name="Chen W."/>
            <person name="Choi C."/>
            <person name="Clum A."/>
            <person name="Dos Santos R.A."/>
            <person name="Damasio A.R."/>
            <person name="Diallinas G."/>
            <person name="Emri T."/>
            <person name="Fekete E."/>
            <person name="Flipphi M."/>
            <person name="Freyberg S."/>
            <person name="Gallo A."/>
            <person name="Gournas C."/>
            <person name="Habgood R."/>
            <person name="Hainaut M."/>
            <person name="Harispe M.L."/>
            <person name="Henrissat B."/>
            <person name="Hilden K.S."/>
            <person name="Hope R."/>
            <person name="Hossain A."/>
            <person name="Karabika E."/>
            <person name="Karaffa L."/>
            <person name="Karanyi Z."/>
            <person name="Krasevec N."/>
            <person name="Kuo A."/>
            <person name="Kusch H."/>
            <person name="LaButti K."/>
            <person name="Lagendijk E.L."/>
            <person name="Lapidus A."/>
            <person name="Levasseur A."/>
            <person name="Lindquist E."/>
            <person name="Lipzen A."/>
            <person name="Logrieco A.F."/>
            <person name="MacCabe A."/>
            <person name="Maekelae M.R."/>
            <person name="Malavazi I."/>
            <person name="Melin P."/>
            <person name="Meyer V."/>
            <person name="Mielnichuk N."/>
            <person name="Miskei M."/>
            <person name="Molnar A.P."/>
            <person name="Mule G."/>
            <person name="Ngan C.Y."/>
            <person name="Orejas M."/>
            <person name="Orosz E."/>
            <person name="Ouedraogo J.P."/>
            <person name="Overkamp K.M."/>
            <person name="Park H.-S."/>
            <person name="Perrone G."/>
            <person name="Piumi F."/>
            <person name="Punt P.J."/>
            <person name="Ram A.F."/>
            <person name="Ramon A."/>
            <person name="Rauscher S."/>
            <person name="Record E."/>
            <person name="Riano-Pachon D.M."/>
            <person name="Robert V."/>
            <person name="Roehrig J."/>
            <person name="Ruller R."/>
            <person name="Salamov A."/>
            <person name="Salih N.S."/>
            <person name="Samson R.A."/>
            <person name="Sandor E."/>
            <person name="Sanguinetti M."/>
            <person name="Schuetze T."/>
            <person name="Sepcic K."/>
            <person name="Shelest E."/>
            <person name="Sherlock G."/>
            <person name="Sophianopoulou V."/>
            <person name="Squina F.M."/>
            <person name="Sun H."/>
            <person name="Susca A."/>
            <person name="Todd R.B."/>
            <person name="Tsang A."/>
            <person name="Unkles S.E."/>
            <person name="van de Wiele N."/>
            <person name="van Rossen-Uffink D."/>
            <person name="Oliveira J.V."/>
            <person name="Vesth T.C."/>
            <person name="Visser J."/>
            <person name="Yu J.-H."/>
            <person name="Zhou M."/>
            <person name="Andersen M.R."/>
            <person name="Archer D.B."/>
            <person name="Baker S.E."/>
            <person name="Benoit I."/>
            <person name="Brakhage A.A."/>
            <person name="Braus G.H."/>
            <person name="Fischer R."/>
            <person name="Frisvad J.C."/>
            <person name="Goldman G.H."/>
            <person name="Houbraken J."/>
            <person name="Oakley B."/>
            <person name="Pocsi I."/>
            <person name="Scazzocchio C."/>
            <person name="Seiboth B."/>
            <person name="vanKuyk P.A."/>
            <person name="Wortman J."/>
            <person name="Dyer P.S."/>
            <person name="Grigoriev I.V."/>
        </authorList>
    </citation>
    <scope>NUCLEOTIDE SEQUENCE [LARGE SCALE GENOMIC DNA]</scope>
    <source>
        <strain evidence="2">CBS 516.65</strain>
    </source>
</reference>
<name>A0A1L9VP59_ASPGL</name>
<dbReference type="GeneID" id="34457834"/>
<sequence length="124" mass="14608">MLKGEKRKIPRAKMERFGAVCFGLMIRYLGLECAREVFEHGPVDEKRYSHLRYYTYCTEYDIHTIDCPYNIQHYTSTTVNRCMRIHPSTHTYIYIYMLGEAADHERPPIAVVINTHSSRGYPVN</sequence>
<dbReference type="VEuPathDB" id="FungiDB:ASPGLDRAFT_1379876"/>
<accession>A0A1L9VP59</accession>
<dbReference type="Proteomes" id="UP000184300">
    <property type="component" value="Unassembled WGS sequence"/>
</dbReference>
<dbReference type="EMBL" id="KV878894">
    <property type="protein sequence ID" value="OJJ85670.1"/>
    <property type="molecule type" value="Genomic_DNA"/>
</dbReference>
<evidence type="ECO:0000313" key="1">
    <source>
        <dbReference type="EMBL" id="OJJ85670.1"/>
    </source>
</evidence>
<gene>
    <name evidence="1" type="ORF">ASPGLDRAFT_1379876</name>
</gene>
<keyword evidence="2" id="KW-1185">Reference proteome</keyword>
<dbReference type="AlphaFoldDB" id="A0A1L9VP59"/>
<evidence type="ECO:0000313" key="2">
    <source>
        <dbReference type="Proteomes" id="UP000184300"/>
    </source>
</evidence>
<proteinExistence type="predicted"/>
<dbReference type="RefSeq" id="XP_022402368.1">
    <property type="nucleotide sequence ID" value="XM_022541573.1"/>
</dbReference>
<organism evidence="1 2">
    <name type="scientific">Aspergillus glaucus CBS 516.65</name>
    <dbReference type="NCBI Taxonomy" id="1160497"/>
    <lineage>
        <taxon>Eukaryota</taxon>
        <taxon>Fungi</taxon>
        <taxon>Dikarya</taxon>
        <taxon>Ascomycota</taxon>
        <taxon>Pezizomycotina</taxon>
        <taxon>Eurotiomycetes</taxon>
        <taxon>Eurotiomycetidae</taxon>
        <taxon>Eurotiales</taxon>
        <taxon>Aspergillaceae</taxon>
        <taxon>Aspergillus</taxon>
        <taxon>Aspergillus subgen. Aspergillus</taxon>
    </lineage>
</organism>